<accession>A0A0R2KIZ5</accession>
<name>A0A0R2KIZ5_9LACO</name>
<dbReference type="AlphaFoldDB" id="A0A0R2KIZ5"/>
<dbReference type="PATRIC" id="fig|1122146.4.peg.94"/>
<evidence type="ECO:0000313" key="2">
    <source>
        <dbReference type="EMBL" id="KRN89374.1"/>
    </source>
</evidence>
<dbReference type="RefSeq" id="WP_051188901.1">
    <property type="nucleotide sequence ID" value="NZ_AUHP01000012.1"/>
</dbReference>
<dbReference type="EMBL" id="JQBZ01000016">
    <property type="protein sequence ID" value="KRN89374.1"/>
    <property type="molecule type" value="Genomic_DNA"/>
</dbReference>
<keyword evidence="3" id="KW-1185">Reference proteome</keyword>
<evidence type="ECO:0008006" key="4">
    <source>
        <dbReference type="Google" id="ProtNLM"/>
    </source>
</evidence>
<proteinExistence type="predicted"/>
<protein>
    <recommendedName>
        <fullName evidence="4">DUF2187 domain-containing protein</fullName>
    </recommendedName>
</protein>
<gene>
    <name evidence="2" type="ORF">IV53_GL000092</name>
</gene>
<dbReference type="eggNOG" id="ENOG502ZU19">
    <property type="taxonomic scope" value="Bacteria"/>
</dbReference>
<feature type="region of interest" description="Disordered" evidence="1">
    <location>
        <begin position="1"/>
        <end position="21"/>
    </location>
</feature>
<dbReference type="Proteomes" id="UP000051500">
    <property type="component" value="Unassembled WGS sequence"/>
</dbReference>
<sequence length="92" mass="10423">MTEKQTKQNGTTINKQLRPDLKKVEPNKYGQEFEVGTPVVFEFQKQTYQGVVQKQLKNAAIIDFSGASQESELAQDLKQKIVISYTDLAKSE</sequence>
<dbReference type="STRING" id="1122146.IV53_GL000092"/>
<comment type="caution">
    <text evidence="2">The sequence shown here is derived from an EMBL/GenBank/DDBJ whole genome shotgun (WGS) entry which is preliminary data.</text>
</comment>
<evidence type="ECO:0000313" key="3">
    <source>
        <dbReference type="Proteomes" id="UP000051500"/>
    </source>
</evidence>
<organism evidence="2 3">
    <name type="scientific">Ligilactobacillus ceti DSM 22408</name>
    <dbReference type="NCBI Taxonomy" id="1122146"/>
    <lineage>
        <taxon>Bacteria</taxon>
        <taxon>Bacillati</taxon>
        <taxon>Bacillota</taxon>
        <taxon>Bacilli</taxon>
        <taxon>Lactobacillales</taxon>
        <taxon>Lactobacillaceae</taxon>
        <taxon>Ligilactobacillus</taxon>
    </lineage>
</organism>
<evidence type="ECO:0000256" key="1">
    <source>
        <dbReference type="SAM" id="MobiDB-lite"/>
    </source>
</evidence>
<reference evidence="2 3" key="1">
    <citation type="journal article" date="2015" name="Genome Announc.">
        <title>Expanding the biotechnology potential of lactobacilli through comparative genomics of 213 strains and associated genera.</title>
        <authorList>
            <person name="Sun Z."/>
            <person name="Harris H.M."/>
            <person name="McCann A."/>
            <person name="Guo C."/>
            <person name="Argimon S."/>
            <person name="Zhang W."/>
            <person name="Yang X."/>
            <person name="Jeffery I.B."/>
            <person name="Cooney J.C."/>
            <person name="Kagawa T.F."/>
            <person name="Liu W."/>
            <person name="Song Y."/>
            <person name="Salvetti E."/>
            <person name="Wrobel A."/>
            <person name="Rasinkangas P."/>
            <person name="Parkhill J."/>
            <person name="Rea M.C."/>
            <person name="O'Sullivan O."/>
            <person name="Ritari J."/>
            <person name="Douillard F.P."/>
            <person name="Paul Ross R."/>
            <person name="Yang R."/>
            <person name="Briner A.E."/>
            <person name="Felis G.E."/>
            <person name="de Vos W.M."/>
            <person name="Barrangou R."/>
            <person name="Klaenhammer T.R."/>
            <person name="Caufield P.W."/>
            <person name="Cui Y."/>
            <person name="Zhang H."/>
            <person name="O'Toole P.W."/>
        </authorList>
    </citation>
    <scope>NUCLEOTIDE SEQUENCE [LARGE SCALE GENOMIC DNA]</scope>
    <source>
        <strain evidence="2 3">DSM 22408</strain>
    </source>
</reference>